<protein>
    <submittedName>
        <fullName evidence="4">Transcriptional regulator</fullName>
    </submittedName>
</protein>
<sequence>MNCRKMLKFTDLCSFIIYTTPLHKEVIIIQLSERQREIVDIVQRLAPVTGDKIAETLGLTRPTLRSDLALLVMLGLVDAKPKVGYLPGRYPKYDSHIGNMLKKLTVADILSDPILISGETTAYDAVLMLFQQNTGTLMVTGEEQELIGIVTRKDLLKVMLGHTDLHTVPVTMAMTRRAQMTTLAPEDSLLEAISRLIRHQVNCLPVLDEQCSSSTPIQGLVGRVTKTDIMNAILSLTEEKT</sequence>
<evidence type="ECO:0000256" key="2">
    <source>
        <dbReference type="PROSITE-ProRule" id="PRU00703"/>
    </source>
</evidence>
<dbReference type="SMART" id="SM00116">
    <property type="entry name" value="CBS"/>
    <property type="match status" value="2"/>
</dbReference>
<reference evidence="4 5" key="1">
    <citation type="submission" date="2023-07" db="EMBL/GenBank/DDBJ databases">
        <title>Sorghum-associated microbial communities from plants grown in Nebraska, USA.</title>
        <authorList>
            <person name="Schachtman D."/>
        </authorList>
    </citation>
    <scope>NUCLEOTIDE SEQUENCE [LARGE SCALE GENOMIC DNA]</scope>
    <source>
        <strain evidence="4 5">BE143</strain>
    </source>
</reference>
<dbReference type="SUPFAM" id="SSF46785">
    <property type="entry name" value="Winged helix' DNA-binding domain"/>
    <property type="match status" value="1"/>
</dbReference>
<dbReference type="Proteomes" id="UP001266807">
    <property type="component" value="Unassembled WGS sequence"/>
</dbReference>
<dbReference type="Pfam" id="PF00571">
    <property type="entry name" value="CBS"/>
    <property type="match status" value="2"/>
</dbReference>
<accession>A0ABU1QF13</accession>
<dbReference type="InterPro" id="IPR013196">
    <property type="entry name" value="HTH_11"/>
</dbReference>
<gene>
    <name evidence="4" type="ORF">J2W98_002488</name>
</gene>
<dbReference type="InterPro" id="IPR000644">
    <property type="entry name" value="CBS_dom"/>
</dbReference>
<comment type="caution">
    <text evidence="4">The sequence shown here is derived from an EMBL/GenBank/DDBJ whole genome shotgun (WGS) entry which is preliminary data.</text>
</comment>
<dbReference type="InterPro" id="IPR046342">
    <property type="entry name" value="CBS_dom_sf"/>
</dbReference>
<dbReference type="Gene3D" id="1.10.10.10">
    <property type="entry name" value="Winged helix-like DNA-binding domain superfamily/Winged helix DNA-binding domain"/>
    <property type="match status" value="1"/>
</dbReference>
<keyword evidence="5" id="KW-1185">Reference proteome</keyword>
<dbReference type="InterPro" id="IPR036388">
    <property type="entry name" value="WH-like_DNA-bd_sf"/>
</dbReference>
<feature type="domain" description="CBS" evidence="3">
    <location>
        <begin position="109"/>
        <end position="165"/>
    </location>
</feature>
<dbReference type="Gene3D" id="3.10.580.10">
    <property type="entry name" value="CBS-domain"/>
    <property type="match status" value="1"/>
</dbReference>
<dbReference type="PROSITE" id="PS51371">
    <property type="entry name" value="CBS"/>
    <property type="match status" value="2"/>
</dbReference>
<evidence type="ECO:0000313" key="5">
    <source>
        <dbReference type="Proteomes" id="UP001266807"/>
    </source>
</evidence>
<dbReference type="InterPro" id="IPR036390">
    <property type="entry name" value="WH_DNA-bd_sf"/>
</dbReference>
<evidence type="ECO:0000256" key="1">
    <source>
        <dbReference type="ARBA" id="ARBA00023122"/>
    </source>
</evidence>
<dbReference type="PANTHER" id="PTHR43080">
    <property type="entry name" value="CBS DOMAIN-CONTAINING PROTEIN CBSX3, MITOCHONDRIAL"/>
    <property type="match status" value="1"/>
</dbReference>
<keyword evidence="1 2" id="KW-0129">CBS domain</keyword>
<dbReference type="EMBL" id="JAVDUG010000002">
    <property type="protein sequence ID" value="MDR6778226.1"/>
    <property type="molecule type" value="Genomic_DNA"/>
</dbReference>
<organism evidence="4 5">
    <name type="scientific">Paenibacillus peoriae</name>
    <dbReference type="NCBI Taxonomy" id="59893"/>
    <lineage>
        <taxon>Bacteria</taxon>
        <taxon>Bacillati</taxon>
        <taxon>Bacillota</taxon>
        <taxon>Bacilli</taxon>
        <taxon>Bacillales</taxon>
        <taxon>Paenibacillaceae</taxon>
        <taxon>Paenibacillus</taxon>
    </lineage>
</organism>
<dbReference type="SUPFAM" id="SSF54631">
    <property type="entry name" value="CBS-domain pair"/>
    <property type="match status" value="1"/>
</dbReference>
<dbReference type="PANTHER" id="PTHR43080:SF2">
    <property type="entry name" value="CBS DOMAIN-CONTAINING PROTEIN"/>
    <property type="match status" value="1"/>
</dbReference>
<dbReference type="InterPro" id="IPR051257">
    <property type="entry name" value="Diverse_CBS-Domain"/>
</dbReference>
<evidence type="ECO:0000313" key="4">
    <source>
        <dbReference type="EMBL" id="MDR6778226.1"/>
    </source>
</evidence>
<name>A0ABU1QF13_9BACL</name>
<dbReference type="Pfam" id="PF08279">
    <property type="entry name" value="HTH_11"/>
    <property type="match status" value="1"/>
</dbReference>
<feature type="domain" description="CBS" evidence="3">
    <location>
        <begin position="174"/>
        <end position="239"/>
    </location>
</feature>
<evidence type="ECO:0000259" key="3">
    <source>
        <dbReference type="PROSITE" id="PS51371"/>
    </source>
</evidence>
<proteinExistence type="predicted"/>